<feature type="transmembrane region" description="Helical" evidence="7">
    <location>
        <begin position="80"/>
        <end position="98"/>
    </location>
</feature>
<evidence type="ECO:0000256" key="6">
    <source>
        <dbReference type="SAM" id="MobiDB-lite"/>
    </source>
</evidence>
<feature type="transmembrane region" description="Helical" evidence="7">
    <location>
        <begin position="253"/>
        <end position="272"/>
    </location>
</feature>
<evidence type="ECO:0000313" key="8">
    <source>
        <dbReference type="EMBL" id="ADP81012.1"/>
    </source>
</evidence>
<keyword evidence="3 7" id="KW-0812">Transmembrane</keyword>
<evidence type="ECO:0000256" key="1">
    <source>
        <dbReference type="ARBA" id="ARBA00004141"/>
    </source>
</evidence>
<keyword evidence="5 7" id="KW-0472">Membrane</keyword>
<dbReference type="PANTHER" id="PTHR31632">
    <property type="entry name" value="IRON TRANSPORTER FTH1"/>
    <property type="match status" value="1"/>
</dbReference>
<accession>E3JAG1</accession>
<feature type="transmembrane region" description="Helical" evidence="7">
    <location>
        <begin position="155"/>
        <end position="176"/>
    </location>
</feature>
<dbReference type="KEGG" id="fri:FraEuI1c_2987"/>
<evidence type="ECO:0000256" key="4">
    <source>
        <dbReference type="ARBA" id="ARBA00022989"/>
    </source>
</evidence>
<dbReference type="Proteomes" id="UP000002484">
    <property type="component" value="Chromosome"/>
</dbReference>
<feature type="transmembrane region" description="Helical" evidence="7">
    <location>
        <begin position="118"/>
        <end position="135"/>
    </location>
</feature>
<dbReference type="HOGENOM" id="CLU_077905_0_0_11"/>
<feature type="transmembrane region" description="Helical" evidence="7">
    <location>
        <begin position="20"/>
        <end position="36"/>
    </location>
</feature>
<evidence type="ECO:0000256" key="3">
    <source>
        <dbReference type="ARBA" id="ARBA00022692"/>
    </source>
</evidence>
<dbReference type="InterPro" id="IPR004923">
    <property type="entry name" value="FTR1/Fip1/EfeU"/>
</dbReference>
<dbReference type="STRING" id="298654.FraEuI1c_2987"/>
<name>E3JAG1_PSEI1</name>
<dbReference type="GO" id="GO:0033573">
    <property type="term" value="C:high-affinity iron permease complex"/>
    <property type="evidence" value="ECO:0007669"/>
    <property type="project" value="InterPro"/>
</dbReference>
<sequence length="302" mass="31885">MKAEKGPPVLANYLIGLREGLEAGLVVSILVAYLVKAGRRDRLVVVSGGVALAVAVSIAFGALLTYTSTSLLSDFRSQELFGGTMSALAVVFVTWMVFWMRRTARGMRAELDGRMASALQMGVLAVALTAFLAVAREGLETALFFWSAVQAAGSTTAPVVGFSLGILTAVVLAWLLYRRSVKLNLARFFTWTGAGLIVIAAGVLAYAVHDLQEGGAIGGLNALAFDVSNQISLGSWYGALLKGVFNFTPQTTVVQAVAWVAYLVPVMTIFFLGGRTRASQPSAPPAPVRNPAADEAQQSPAR</sequence>
<dbReference type="GO" id="GO:0015093">
    <property type="term" value="F:ferrous iron transmembrane transporter activity"/>
    <property type="evidence" value="ECO:0007669"/>
    <property type="project" value="TreeGrafter"/>
</dbReference>
<comment type="subcellular location">
    <subcellularLocation>
        <location evidence="1">Membrane</location>
        <topology evidence="1">Multi-pass membrane protein</topology>
    </subcellularLocation>
</comment>
<keyword evidence="9" id="KW-1185">Reference proteome</keyword>
<dbReference type="PANTHER" id="PTHR31632:SF2">
    <property type="entry name" value="PLASMA MEMBRANE IRON PERMEASE"/>
    <property type="match status" value="1"/>
</dbReference>
<dbReference type="AlphaFoldDB" id="E3JAG1"/>
<dbReference type="NCBIfam" id="NF041756">
    <property type="entry name" value="EfeU"/>
    <property type="match status" value="1"/>
</dbReference>
<dbReference type="EMBL" id="CP002299">
    <property type="protein sequence ID" value="ADP81012.1"/>
    <property type="molecule type" value="Genomic_DNA"/>
</dbReference>
<dbReference type="InParanoid" id="E3JAG1"/>
<dbReference type="eggNOG" id="COG0672">
    <property type="taxonomic scope" value="Bacteria"/>
</dbReference>
<feature type="transmembrane region" description="Helical" evidence="7">
    <location>
        <begin position="43"/>
        <end position="68"/>
    </location>
</feature>
<reference evidence="8 9" key="1">
    <citation type="submission" date="2010-10" db="EMBL/GenBank/DDBJ databases">
        <title>Complete sequence of Frankia sp. EuI1c.</title>
        <authorList>
            <consortium name="US DOE Joint Genome Institute"/>
            <person name="Lucas S."/>
            <person name="Copeland A."/>
            <person name="Lapidus A."/>
            <person name="Cheng J.-F."/>
            <person name="Bruce D."/>
            <person name="Goodwin L."/>
            <person name="Pitluck S."/>
            <person name="Chertkov O."/>
            <person name="Detter J.C."/>
            <person name="Han C."/>
            <person name="Tapia R."/>
            <person name="Land M."/>
            <person name="Hauser L."/>
            <person name="Jeffries C."/>
            <person name="Kyrpides N."/>
            <person name="Ivanova N."/>
            <person name="Mikhailova N."/>
            <person name="Beauchemin N."/>
            <person name="Sen A."/>
            <person name="Sur S.A."/>
            <person name="Gtari M."/>
            <person name="Wall L."/>
            <person name="Tisa L."/>
            <person name="Woyke T."/>
        </authorList>
    </citation>
    <scope>NUCLEOTIDE SEQUENCE [LARGE SCALE GENOMIC DNA]</scope>
    <source>
        <strain evidence="9">DSM 45817 / CECT 9037 / EuI1c</strain>
    </source>
</reference>
<comment type="similarity">
    <text evidence="2">Belongs to the oxidase-dependent Fe transporter (OFeT) (TC 9.A.10.1) family.</text>
</comment>
<feature type="transmembrane region" description="Helical" evidence="7">
    <location>
        <begin position="188"/>
        <end position="208"/>
    </location>
</feature>
<gene>
    <name evidence="8" type="ordered locus">FraEuI1c_2987</name>
</gene>
<evidence type="ECO:0000256" key="7">
    <source>
        <dbReference type="SAM" id="Phobius"/>
    </source>
</evidence>
<evidence type="ECO:0000313" key="9">
    <source>
        <dbReference type="Proteomes" id="UP000002484"/>
    </source>
</evidence>
<evidence type="ECO:0000256" key="2">
    <source>
        <dbReference type="ARBA" id="ARBA00008333"/>
    </source>
</evidence>
<proteinExistence type="inferred from homology"/>
<evidence type="ECO:0000256" key="5">
    <source>
        <dbReference type="ARBA" id="ARBA00023136"/>
    </source>
</evidence>
<protein>
    <submittedName>
        <fullName evidence="8">Iron permease FTR1</fullName>
    </submittedName>
</protein>
<keyword evidence="4 7" id="KW-1133">Transmembrane helix</keyword>
<dbReference type="Pfam" id="PF03239">
    <property type="entry name" value="FTR1"/>
    <property type="match status" value="1"/>
</dbReference>
<feature type="region of interest" description="Disordered" evidence="6">
    <location>
        <begin position="279"/>
        <end position="302"/>
    </location>
</feature>
<organism evidence="8 9">
    <name type="scientific">Pseudofrankia inefficax (strain DSM 45817 / CECT 9037 / DDB 130130 / EuI1c)</name>
    <name type="common">Frankia inefficax</name>
    <dbReference type="NCBI Taxonomy" id="298654"/>
    <lineage>
        <taxon>Bacteria</taxon>
        <taxon>Bacillati</taxon>
        <taxon>Actinomycetota</taxon>
        <taxon>Actinomycetes</taxon>
        <taxon>Frankiales</taxon>
        <taxon>Frankiaceae</taxon>
        <taxon>Pseudofrankia</taxon>
    </lineage>
</organism>